<dbReference type="AlphaFoldDB" id="A0AAV7K5Y2"/>
<keyword evidence="3" id="KW-1185">Reference proteome</keyword>
<reference evidence="2 3" key="1">
    <citation type="journal article" date="2023" name="BMC Biol.">
        <title>The compact genome of the sponge Oopsacas minuta (Hexactinellida) is lacking key metazoan core genes.</title>
        <authorList>
            <person name="Santini S."/>
            <person name="Schenkelaars Q."/>
            <person name="Jourda C."/>
            <person name="Duchesne M."/>
            <person name="Belahbib H."/>
            <person name="Rocher C."/>
            <person name="Selva M."/>
            <person name="Riesgo A."/>
            <person name="Vervoort M."/>
            <person name="Leys S.P."/>
            <person name="Kodjabachian L."/>
            <person name="Le Bivic A."/>
            <person name="Borchiellini C."/>
            <person name="Claverie J.M."/>
            <person name="Renard E."/>
        </authorList>
    </citation>
    <scope>NUCLEOTIDE SEQUENCE [LARGE SCALE GENOMIC DNA]</scope>
    <source>
        <strain evidence="2">SPO-2</strain>
    </source>
</reference>
<sequence length="106" mass="12252">MALVLLLAESIAPTCEMLASEPVQTLTLCEKHKLENLKAYYKKYWLKQVGCQKLSVFGLRRKTNNDLEIYNRSIKNIFGCFEQECLCLGPEYSQLEERTKNSKDAQ</sequence>
<comment type="caution">
    <text evidence="2">The sequence shown here is derived from an EMBL/GenBank/DDBJ whole genome shotgun (WGS) entry which is preliminary data.</text>
</comment>
<gene>
    <name evidence="2" type="ORF">LOD99_1517</name>
</gene>
<protein>
    <recommendedName>
        <fullName evidence="4">Secreted protein</fullName>
    </recommendedName>
</protein>
<accession>A0AAV7K5Y2</accession>
<proteinExistence type="predicted"/>
<feature type="signal peptide" evidence="1">
    <location>
        <begin position="1"/>
        <end position="17"/>
    </location>
</feature>
<name>A0AAV7K5Y2_9METZ</name>
<dbReference type="EMBL" id="JAKMXF010000155">
    <property type="protein sequence ID" value="KAI6656184.1"/>
    <property type="molecule type" value="Genomic_DNA"/>
</dbReference>
<organism evidence="2 3">
    <name type="scientific">Oopsacas minuta</name>
    <dbReference type="NCBI Taxonomy" id="111878"/>
    <lineage>
        <taxon>Eukaryota</taxon>
        <taxon>Metazoa</taxon>
        <taxon>Porifera</taxon>
        <taxon>Hexactinellida</taxon>
        <taxon>Hexasterophora</taxon>
        <taxon>Lyssacinosida</taxon>
        <taxon>Leucopsacidae</taxon>
        <taxon>Oopsacas</taxon>
    </lineage>
</organism>
<keyword evidence="1" id="KW-0732">Signal</keyword>
<dbReference type="Proteomes" id="UP001165289">
    <property type="component" value="Unassembled WGS sequence"/>
</dbReference>
<evidence type="ECO:0000313" key="3">
    <source>
        <dbReference type="Proteomes" id="UP001165289"/>
    </source>
</evidence>
<feature type="chain" id="PRO_5043742527" description="Secreted protein" evidence="1">
    <location>
        <begin position="18"/>
        <end position="106"/>
    </location>
</feature>
<evidence type="ECO:0000313" key="2">
    <source>
        <dbReference type="EMBL" id="KAI6656184.1"/>
    </source>
</evidence>
<evidence type="ECO:0008006" key="4">
    <source>
        <dbReference type="Google" id="ProtNLM"/>
    </source>
</evidence>
<evidence type="ECO:0000256" key="1">
    <source>
        <dbReference type="SAM" id="SignalP"/>
    </source>
</evidence>